<dbReference type="RefSeq" id="WP_168050745.1">
    <property type="nucleotide sequence ID" value="NZ_JAATJR010000004.1"/>
</dbReference>
<dbReference type="EMBL" id="JAAVTX010000004">
    <property type="protein sequence ID" value="NKE46242.1"/>
    <property type="molecule type" value="Genomic_DNA"/>
</dbReference>
<protein>
    <submittedName>
        <fullName evidence="2">SDR family oxidoreductase</fullName>
    </submittedName>
</protein>
<keyword evidence="1" id="KW-0560">Oxidoreductase</keyword>
<dbReference type="PANTHER" id="PTHR43157">
    <property type="entry name" value="PHOSPHATIDYLINOSITOL-GLYCAN BIOSYNTHESIS CLASS F PROTEIN-RELATED"/>
    <property type="match status" value="1"/>
</dbReference>
<dbReference type="SUPFAM" id="SSF51735">
    <property type="entry name" value="NAD(P)-binding Rossmann-fold domains"/>
    <property type="match status" value="1"/>
</dbReference>
<dbReference type="Gene3D" id="3.40.50.720">
    <property type="entry name" value="NAD(P)-binding Rossmann-like Domain"/>
    <property type="match status" value="1"/>
</dbReference>
<evidence type="ECO:0000256" key="1">
    <source>
        <dbReference type="ARBA" id="ARBA00023002"/>
    </source>
</evidence>
<organism evidence="2 3">
    <name type="scientific">Falsiroseomonas frigidaquae</name>
    <dbReference type="NCBI Taxonomy" id="487318"/>
    <lineage>
        <taxon>Bacteria</taxon>
        <taxon>Pseudomonadati</taxon>
        <taxon>Pseudomonadota</taxon>
        <taxon>Alphaproteobacteria</taxon>
        <taxon>Acetobacterales</taxon>
        <taxon>Roseomonadaceae</taxon>
        <taxon>Falsiroseomonas</taxon>
    </lineage>
</organism>
<proteinExistence type="predicted"/>
<keyword evidence="3" id="KW-1185">Reference proteome</keyword>
<gene>
    <name evidence="2" type="ORF">HB662_15760</name>
</gene>
<dbReference type="NCBIfam" id="NF004846">
    <property type="entry name" value="PRK06197.1"/>
    <property type="match status" value="1"/>
</dbReference>
<dbReference type="Pfam" id="PF00106">
    <property type="entry name" value="adh_short"/>
    <property type="match status" value="1"/>
</dbReference>
<evidence type="ECO:0000313" key="2">
    <source>
        <dbReference type="EMBL" id="NKE46242.1"/>
    </source>
</evidence>
<dbReference type="PANTHER" id="PTHR43157:SF31">
    <property type="entry name" value="PHOSPHATIDYLINOSITOL-GLYCAN BIOSYNTHESIS CLASS F PROTEIN"/>
    <property type="match status" value="1"/>
</dbReference>
<evidence type="ECO:0000313" key="3">
    <source>
        <dbReference type="Proteomes" id="UP000765160"/>
    </source>
</evidence>
<dbReference type="NCBIfam" id="NF004513">
    <property type="entry name" value="PRK05854.1"/>
    <property type="match status" value="1"/>
</dbReference>
<sequence length="318" mass="33910">MTGWTEHDIPSLHGRRAVVTGGTSGIGRATATGLAAAGAEVIVAGRDPARGAEAMRQIAEHAPGASVCFERLDLACLASVASFAARVAARHDAVDILVNDAGVMALPQRRVTADGFEMQFGVNHLGHFALTALLLPLLRRAPAARVVGVTSLSHRMGRIDFDDLQAARCYAPWKAYSQSKLAVLMFVLELQRRSDAAGWGLTSVAAHPGWAMTNLYSNGPASEGTPPFLTRMMRLGTRVFSHSAVRGAGPILFAATSPTVHGGSFHGRRWLWEMRGPPAPARIAPQARDVRVAQRLWEVSARLTGKDFGSPVSRGRLA</sequence>
<dbReference type="InterPro" id="IPR036291">
    <property type="entry name" value="NAD(P)-bd_dom_sf"/>
</dbReference>
<dbReference type="Proteomes" id="UP000765160">
    <property type="component" value="Unassembled WGS sequence"/>
</dbReference>
<reference evidence="2 3" key="1">
    <citation type="submission" date="2020-03" db="EMBL/GenBank/DDBJ databases">
        <title>Roseomonas selenitidurans sp. nov. isolated from soil.</title>
        <authorList>
            <person name="Liu H."/>
        </authorList>
    </citation>
    <scope>NUCLEOTIDE SEQUENCE [LARGE SCALE GENOMIC DNA]</scope>
    <source>
        <strain evidence="2 3">JCM 15073</strain>
    </source>
</reference>
<dbReference type="PRINTS" id="PR00081">
    <property type="entry name" value="GDHRDH"/>
</dbReference>
<name>A0ABX1F1M2_9PROT</name>
<accession>A0ABX1F1M2</accession>
<dbReference type="PROSITE" id="PS00061">
    <property type="entry name" value="ADH_SHORT"/>
    <property type="match status" value="1"/>
</dbReference>
<dbReference type="InterPro" id="IPR020904">
    <property type="entry name" value="Sc_DH/Rdtase_CS"/>
</dbReference>
<dbReference type="InterPro" id="IPR002347">
    <property type="entry name" value="SDR_fam"/>
</dbReference>
<comment type="caution">
    <text evidence="2">The sequence shown here is derived from an EMBL/GenBank/DDBJ whole genome shotgun (WGS) entry which is preliminary data.</text>
</comment>